<organism evidence="3 4">
    <name type="scientific">Paraglomus occultum</name>
    <dbReference type="NCBI Taxonomy" id="144539"/>
    <lineage>
        <taxon>Eukaryota</taxon>
        <taxon>Fungi</taxon>
        <taxon>Fungi incertae sedis</taxon>
        <taxon>Mucoromycota</taxon>
        <taxon>Glomeromycotina</taxon>
        <taxon>Glomeromycetes</taxon>
        <taxon>Paraglomerales</taxon>
        <taxon>Paraglomeraceae</taxon>
        <taxon>Paraglomus</taxon>
    </lineage>
</organism>
<dbReference type="Proteomes" id="UP000789572">
    <property type="component" value="Unassembled WGS sequence"/>
</dbReference>
<dbReference type="EMBL" id="CAJVPJ010000337">
    <property type="protein sequence ID" value="CAG8513385.1"/>
    <property type="molecule type" value="Genomic_DNA"/>
</dbReference>
<reference evidence="3" key="1">
    <citation type="submission" date="2021-06" db="EMBL/GenBank/DDBJ databases">
        <authorList>
            <person name="Kallberg Y."/>
            <person name="Tangrot J."/>
            <person name="Rosling A."/>
        </authorList>
    </citation>
    <scope>NUCLEOTIDE SEQUENCE</scope>
    <source>
        <strain evidence="3">IA702</strain>
    </source>
</reference>
<comment type="caution">
    <text evidence="3">The sequence shown here is derived from an EMBL/GenBank/DDBJ whole genome shotgun (WGS) entry which is preliminary data.</text>
</comment>
<sequence>MSQSSDTPSLSSFLTPPADGRCLCNWSNCAMDFISINELDQHIHSEHIGIDAVKKQFICFWLGCYAFFNNKEELEEHINHIHIDTMLNEEEEVLDDSLMEIDTLEHENKLLHKLIKEQTKEINKLKEHSNLDKVVINDAENDLIIKKDTIALLEEQKRLTEIKLGHLHARLSTRAQTRTIQKEEASKYNHHRRNGAHGSLNLIGCAGSTSVR</sequence>
<name>A0A9N9F679_9GLOM</name>
<dbReference type="Gene3D" id="3.30.160.60">
    <property type="entry name" value="Classic Zinc Finger"/>
    <property type="match status" value="1"/>
</dbReference>
<gene>
    <name evidence="3" type="ORF">POCULU_LOCUS3189</name>
</gene>
<feature type="domain" description="C2H2-type" evidence="2">
    <location>
        <begin position="59"/>
        <end position="82"/>
    </location>
</feature>
<dbReference type="SUPFAM" id="SSF57667">
    <property type="entry name" value="beta-beta-alpha zinc fingers"/>
    <property type="match status" value="2"/>
</dbReference>
<evidence type="ECO:0000313" key="4">
    <source>
        <dbReference type="Proteomes" id="UP000789572"/>
    </source>
</evidence>
<dbReference type="InterPro" id="IPR013087">
    <property type="entry name" value="Znf_C2H2_type"/>
</dbReference>
<dbReference type="SMART" id="SM00355">
    <property type="entry name" value="ZnF_C2H2"/>
    <property type="match status" value="2"/>
</dbReference>
<evidence type="ECO:0000313" key="3">
    <source>
        <dbReference type="EMBL" id="CAG8513385.1"/>
    </source>
</evidence>
<accession>A0A9N9F679</accession>
<dbReference type="AlphaFoldDB" id="A0A9N9F679"/>
<dbReference type="OrthoDB" id="10304631at2759"/>
<keyword evidence="4" id="KW-1185">Reference proteome</keyword>
<keyword evidence="1" id="KW-0175">Coiled coil</keyword>
<protein>
    <submittedName>
        <fullName evidence="3">6123_t:CDS:1</fullName>
    </submittedName>
</protein>
<proteinExistence type="predicted"/>
<feature type="coiled-coil region" evidence="1">
    <location>
        <begin position="87"/>
        <end position="156"/>
    </location>
</feature>
<dbReference type="PROSITE" id="PS00028">
    <property type="entry name" value="ZINC_FINGER_C2H2_1"/>
    <property type="match status" value="2"/>
</dbReference>
<feature type="domain" description="C2H2-type" evidence="2">
    <location>
        <begin position="24"/>
        <end position="47"/>
    </location>
</feature>
<evidence type="ECO:0000256" key="1">
    <source>
        <dbReference type="SAM" id="Coils"/>
    </source>
</evidence>
<dbReference type="InterPro" id="IPR036236">
    <property type="entry name" value="Znf_C2H2_sf"/>
</dbReference>
<evidence type="ECO:0000259" key="2">
    <source>
        <dbReference type="PROSITE" id="PS00028"/>
    </source>
</evidence>